<dbReference type="PANTHER" id="PTHR13158">
    <property type="match status" value="1"/>
</dbReference>
<evidence type="ECO:0000313" key="10">
    <source>
        <dbReference type="EMBL" id="CAK7941665.1"/>
    </source>
</evidence>
<dbReference type="GO" id="GO:0019674">
    <property type="term" value="P:NAD+ metabolic process"/>
    <property type="evidence" value="ECO:0007669"/>
    <property type="project" value="InterPro"/>
</dbReference>
<dbReference type="InterPro" id="IPR029033">
    <property type="entry name" value="His_PPase_superfam"/>
</dbReference>
<dbReference type="PANTHER" id="PTHR13158:SF5">
    <property type="entry name" value="NAD KINASE 2, MITOCHONDRIAL"/>
    <property type="match status" value="1"/>
</dbReference>
<evidence type="ECO:0000256" key="3">
    <source>
        <dbReference type="ARBA" id="ARBA00022777"/>
    </source>
</evidence>
<dbReference type="SUPFAM" id="SSF111331">
    <property type="entry name" value="NAD kinase/diacylglycerol kinase-like"/>
    <property type="match status" value="1"/>
</dbReference>
<dbReference type="Gene3D" id="3.40.50.10330">
    <property type="entry name" value="Probable inorganic polyphosphate/atp-NAD kinase, domain 1"/>
    <property type="match status" value="1"/>
</dbReference>
<dbReference type="SUPFAM" id="SSF53254">
    <property type="entry name" value="Phosphoglycerate mutase-like"/>
    <property type="match status" value="1"/>
</dbReference>
<evidence type="ECO:0000256" key="8">
    <source>
        <dbReference type="SAM" id="MobiDB-lite"/>
    </source>
</evidence>
<accession>A0AAV1SY96</accession>
<keyword evidence="4" id="KW-0521">NADP</keyword>
<feature type="compositionally biased region" description="Low complexity" evidence="8">
    <location>
        <begin position="333"/>
        <end position="347"/>
    </location>
</feature>
<name>A0AAV1SY96_9STRA</name>
<dbReference type="PROSITE" id="PS00175">
    <property type="entry name" value="PG_MUTASE"/>
    <property type="match status" value="1"/>
</dbReference>
<dbReference type="EMBL" id="CAKLBY020000264">
    <property type="protein sequence ID" value="CAK7941665.1"/>
    <property type="molecule type" value="Genomic_DNA"/>
</dbReference>
<dbReference type="InterPro" id="IPR017437">
    <property type="entry name" value="ATP-NAD_kinase_PpnK-typ_C"/>
</dbReference>
<comment type="similarity">
    <text evidence="1">Belongs to the NAD kinase family.</text>
</comment>
<dbReference type="Pfam" id="PF01513">
    <property type="entry name" value="NAD_kinase"/>
    <property type="match status" value="1"/>
</dbReference>
<dbReference type="AlphaFoldDB" id="A0AAV1SY96"/>
<feature type="active site" description="Proton donor/acceptor" evidence="6">
    <location>
        <position position="135"/>
    </location>
</feature>
<feature type="region of interest" description="Disordered" evidence="8">
    <location>
        <begin position="1"/>
        <end position="27"/>
    </location>
</feature>
<keyword evidence="5" id="KW-0520">NAD</keyword>
<dbReference type="Gene3D" id="2.60.200.30">
    <property type="entry name" value="Probable inorganic polyphosphate/atp-NAD kinase, domain 2"/>
    <property type="match status" value="1"/>
</dbReference>
<keyword evidence="3" id="KW-0418">Kinase</keyword>
<keyword evidence="2" id="KW-0808">Transferase</keyword>
<evidence type="ECO:0000256" key="6">
    <source>
        <dbReference type="PIRSR" id="PIRSR613078-1"/>
    </source>
</evidence>
<feature type="binding site" evidence="7">
    <location>
        <position position="112"/>
    </location>
    <ligand>
        <name>substrate</name>
    </ligand>
</feature>
<dbReference type="InterPro" id="IPR001345">
    <property type="entry name" value="PG/BPGM_mutase_AS"/>
</dbReference>
<evidence type="ECO:0000313" key="11">
    <source>
        <dbReference type="Proteomes" id="UP001162060"/>
    </source>
</evidence>
<dbReference type="Pfam" id="PF00300">
    <property type="entry name" value="His_Phos_1"/>
    <property type="match status" value="1"/>
</dbReference>
<dbReference type="Proteomes" id="UP001162060">
    <property type="component" value="Unassembled WGS sequence"/>
</dbReference>
<feature type="binding site" evidence="7">
    <location>
        <begin position="44"/>
        <end position="51"/>
    </location>
    <ligand>
        <name>substrate</name>
    </ligand>
</feature>
<dbReference type="Gene3D" id="3.40.50.1240">
    <property type="entry name" value="Phosphoglycerate mutase-like"/>
    <property type="match status" value="1"/>
</dbReference>
<protein>
    <recommendedName>
        <fullName evidence="12">Phosphoglycerate mutase (2,3-diphosphoglycerate-dependent)</fullName>
    </recommendedName>
</protein>
<evidence type="ECO:0008006" key="12">
    <source>
        <dbReference type="Google" id="ProtNLM"/>
    </source>
</evidence>
<dbReference type="CDD" id="cd07067">
    <property type="entry name" value="HP_PGM_like"/>
    <property type="match status" value="1"/>
</dbReference>
<evidence type="ECO:0000256" key="7">
    <source>
        <dbReference type="PIRSR" id="PIRSR613078-2"/>
    </source>
</evidence>
<proteinExistence type="inferred from homology"/>
<dbReference type="SMART" id="SM00855">
    <property type="entry name" value="PGAM"/>
    <property type="match status" value="1"/>
</dbReference>
<feature type="active site" description="Tele-phosphohistidine intermediate" evidence="6">
    <location>
        <position position="45"/>
    </location>
</feature>
<gene>
    <name evidence="9" type="ORF">PM001_LOCUS130</name>
    <name evidence="10" type="ORF">PM001_LOCUS26815</name>
</gene>
<organism evidence="9 11">
    <name type="scientific">Peronospora matthiolae</name>
    <dbReference type="NCBI Taxonomy" id="2874970"/>
    <lineage>
        <taxon>Eukaryota</taxon>
        <taxon>Sar</taxon>
        <taxon>Stramenopiles</taxon>
        <taxon>Oomycota</taxon>
        <taxon>Peronosporomycetes</taxon>
        <taxon>Peronosporales</taxon>
        <taxon>Peronosporaceae</taxon>
        <taxon>Peronospora</taxon>
    </lineage>
</organism>
<evidence type="ECO:0000256" key="1">
    <source>
        <dbReference type="ARBA" id="ARBA00010995"/>
    </source>
</evidence>
<evidence type="ECO:0000256" key="4">
    <source>
        <dbReference type="ARBA" id="ARBA00022857"/>
    </source>
</evidence>
<dbReference type="GO" id="GO:0003951">
    <property type="term" value="F:NAD+ kinase activity"/>
    <property type="evidence" value="ECO:0007669"/>
    <property type="project" value="InterPro"/>
</dbReference>
<dbReference type="EMBL" id="CAKLBY020000003">
    <property type="protein sequence ID" value="CAK7891175.1"/>
    <property type="molecule type" value="Genomic_DNA"/>
</dbReference>
<feature type="region of interest" description="Disordered" evidence="8">
    <location>
        <begin position="333"/>
        <end position="356"/>
    </location>
</feature>
<dbReference type="InterPro" id="IPR017438">
    <property type="entry name" value="ATP-NAD_kinase_N"/>
</dbReference>
<evidence type="ECO:0000256" key="5">
    <source>
        <dbReference type="ARBA" id="ARBA00023027"/>
    </source>
</evidence>
<evidence type="ECO:0000313" key="9">
    <source>
        <dbReference type="EMBL" id="CAK7891175.1"/>
    </source>
</evidence>
<sequence>MLARGANPSRRLLSRSTRARSVRYSSDRRSDDRLPRLTDLVLIRHGESEGNIARQRSLAGDHSLFAGEFKHRHSSNWRLTDRGRRQAAAAGDWLRRNDLARFDRYLVSEYLRAMETAGRMGLLDARWYAEMLIRERDWGAMDLMSEQERFIKMQDELKRRELNRFYYAPPGGESLAAVAQRADRLLGILNHECRDKRAIVVAHGEVIWAMRTRLERMSQDTFIELQESGRMVDQIHNGHVLHYTRKDPLTGVMAPYFTHVRSVCPWNEKLSPKGWMKIDRPVYDNELLLATAERVPRMIISEEYLEQTYNGAKSLSKGDGIANVLAPSTSLISASPSAEGTASSAEASAKKEERQAPLLIPGKPMLNLKKVVVVKKMSRFQHEAELYGNTGEALRKQMSMRGFIHDRLKASHEHHIEAVDEITNSFKERDIQVDVVSANQLTHEAVEGTDMIFSAGGDGTFLKTASFVNTAIPVAGLNTDPKRSEGNLCCYKIDNVTHRFSTALDRLLEGDFKWRLRQRIRVGMVNQDGFWYELPRYALNEVFIAEGDASRPSHYNIGIDQHQRESHRSSGILMCTGTGSSAWYSSACQIYREQVATVLSAMNHTHTNETVTELTESINKQNVFSEDSRDMGYVVREPIINATFGDIRFRRGKARRVSMRSLGWDMRVNIDGIYSVPLDYGVQAVMKIDDGPKYVLRTVDFSPLPGSAPMRKIY</sequence>
<dbReference type="InterPro" id="IPR016064">
    <property type="entry name" value="NAD/diacylglycerol_kinase_sf"/>
</dbReference>
<dbReference type="GO" id="GO:0006741">
    <property type="term" value="P:NADP+ biosynthetic process"/>
    <property type="evidence" value="ECO:0007669"/>
    <property type="project" value="InterPro"/>
</dbReference>
<dbReference type="InterPro" id="IPR002504">
    <property type="entry name" value="NADK"/>
</dbReference>
<comment type="caution">
    <text evidence="9">The sequence shown here is derived from an EMBL/GenBank/DDBJ whole genome shotgun (WGS) entry which is preliminary data.</text>
</comment>
<reference evidence="9" key="1">
    <citation type="submission" date="2024-01" db="EMBL/GenBank/DDBJ databases">
        <authorList>
            <person name="Webb A."/>
        </authorList>
    </citation>
    <scope>NUCLEOTIDE SEQUENCE</scope>
    <source>
        <strain evidence="9">Pm1</strain>
    </source>
</reference>
<dbReference type="InterPro" id="IPR013078">
    <property type="entry name" value="His_Pase_superF_clade-1"/>
</dbReference>
<evidence type="ECO:0000256" key="2">
    <source>
        <dbReference type="ARBA" id="ARBA00022679"/>
    </source>
</evidence>
<dbReference type="GO" id="GO:0005739">
    <property type="term" value="C:mitochondrion"/>
    <property type="evidence" value="ECO:0007669"/>
    <property type="project" value="TreeGrafter"/>
</dbReference>